<dbReference type="EMBL" id="MCFD01000002">
    <property type="protein sequence ID" value="ORX73397.1"/>
    <property type="molecule type" value="Genomic_DNA"/>
</dbReference>
<feature type="region of interest" description="Disordered" evidence="1">
    <location>
        <begin position="1"/>
        <end position="108"/>
    </location>
</feature>
<accession>A0A1Y1WIN2</accession>
<comment type="caution">
    <text evidence="2">The sequence shown here is derived from an EMBL/GenBank/DDBJ whole genome shotgun (WGS) entry which is preliminary data.</text>
</comment>
<organism evidence="2 3">
    <name type="scientific">Linderina pennispora</name>
    <dbReference type="NCBI Taxonomy" id="61395"/>
    <lineage>
        <taxon>Eukaryota</taxon>
        <taxon>Fungi</taxon>
        <taxon>Fungi incertae sedis</taxon>
        <taxon>Zoopagomycota</taxon>
        <taxon>Kickxellomycotina</taxon>
        <taxon>Kickxellomycetes</taxon>
        <taxon>Kickxellales</taxon>
        <taxon>Kickxellaceae</taxon>
        <taxon>Linderina</taxon>
    </lineage>
</organism>
<reference evidence="2 3" key="1">
    <citation type="submission" date="2016-07" db="EMBL/GenBank/DDBJ databases">
        <title>Pervasive Adenine N6-methylation of Active Genes in Fungi.</title>
        <authorList>
            <consortium name="DOE Joint Genome Institute"/>
            <person name="Mondo S.J."/>
            <person name="Dannebaum R.O."/>
            <person name="Kuo R.C."/>
            <person name="Labutti K."/>
            <person name="Haridas S."/>
            <person name="Kuo A."/>
            <person name="Salamov A."/>
            <person name="Ahrendt S.R."/>
            <person name="Lipzen A."/>
            <person name="Sullivan W."/>
            <person name="Andreopoulos W.B."/>
            <person name="Clum A."/>
            <person name="Lindquist E."/>
            <person name="Daum C."/>
            <person name="Ramamoorthy G.K."/>
            <person name="Gryganskyi A."/>
            <person name="Culley D."/>
            <person name="Magnuson J.K."/>
            <person name="James T.Y."/>
            <person name="O'Malley M.A."/>
            <person name="Stajich J.E."/>
            <person name="Spatafora J.W."/>
            <person name="Visel A."/>
            <person name="Grigoriev I.V."/>
        </authorList>
    </citation>
    <scope>NUCLEOTIDE SEQUENCE [LARGE SCALE GENOMIC DNA]</scope>
    <source>
        <strain evidence="2 3">ATCC 12442</strain>
    </source>
</reference>
<evidence type="ECO:0000313" key="3">
    <source>
        <dbReference type="Proteomes" id="UP000193922"/>
    </source>
</evidence>
<proteinExistence type="predicted"/>
<name>A0A1Y1WIN2_9FUNG</name>
<evidence type="ECO:0000313" key="2">
    <source>
        <dbReference type="EMBL" id="ORX73397.1"/>
    </source>
</evidence>
<dbReference type="Proteomes" id="UP000193922">
    <property type="component" value="Unassembled WGS sequence"/>
</dbReference>
<dbReference type="OrthoDB" id="73491at2759"/>
<dbReference type="GeneID" id="63802001"/>
<keyword evidence="3" id="KW-1185">Reference proteome</keyword>
<dbReference type="AlphaFoldDB" id="A0A1Y1WIN2"/>
<evidence type="ECO:0000256" key="1">
    <source>
        <dbReference type="SAM" id="MobiDB-lite"/>
    </source>
</evidence>
<protein>
    <submittedName>
        <fullName evidence="2">Uncharacterized protein</fullName>
    </submittedName>
</protein>
<sequence>MGIGPQIPPEVAARLGISEDETPRSIGPTMPPKQMQEADSDIDDDRPRDIGPTMPPILDTREDITSSGSEDEAIGPSLDMAGCSEGTSAPANIRPNRGPHSKAWCSRP</sequence>
<dbReference type="RefSeq" id="XP_040746737.1">
    <property type="nucleotide sequence ID" value="XM_040885353.1"/>
</dbReference>
<gene>
    <name evidence="2" type="ORF">DL89DRAFT_255494</name>
</gene>